<sequence>MTAMSQARQPAETEGLRSTAPVKGATTILQGALVVTENGLAVPGKVAANLTILGVSEKTVKNAGADGAEKVPFRRGTFGFANHSADAITAGDINKTAYVVDDQTVAKTDGAGTRSAAGKIMHIEGGQIFVRVGF</sequence>
<gene>
    <name evidence="1" type="ORF">EXN68_05265</name>
</gene>
<dbReference type="RefSeq" id="WP_142839878.1">
    <property type="nucleotide sequence ID" value="NZ_SGNY01000001.1"/>
</dbReference>
<organism evidence="1 2">
    <name type="scientific">Rhizobium rhizogenes</name>
    <name type="common">Agrobacterium rhizogenes</name>
    <dbReference type="NCBI Taxonomy" id="359"/>
    <lineage>
        <taxon>Bacteria</taxon>
        <taxon>Pseudomonadati</taxon>
        <taxon>Pseudomonadota</taxon>
        <taxon>Alphaproteobacteria</taxon>
        <taxon>Hyphomicrobiales</taxon>
        <taxon>Rhizobiaceae</taxon>
        <taxon>Rhizobium/Agrobacterium group</taxon>
        <taxon>Rhizobium</taxon>
    </lineage>
</organism>
<reference evidence="1 2" key="1">
    <citation type="journal article" date="2019" name="Appl. Microbiol. Biotechnol.">
        <title>Differential efficiency of wild type rhizogenic strains for rol gene transformation of plants.</title>
        <authorList>
            <person name="Desmet S."/>
            <person name="De Keyser E."/>
            <person name="Van Vaerenbergh J."/>
            <person name="Baeyen S."/>
            <person name="Van Huylenbroeck J."/>
            <person name="Geelen D."/>
            <person name="Dhooghe E."/>
        </authorList>
    </citation>
    <scope>NUCLEOTIDE SEQUENCE [LARGE SCALE GENOMIC DNA]</scope>
    <source>
        <strain evidence="1 2">GBBC3284</strain>
    </source>
</reference>
<name>A0A546XQP7_RHIRH</name>
<comment type="caution">
    <text evidence="1">The sequence shown here is derived from an EMBL/GenBank/DDBJ whole genome shotgun (WGS) entry which is preliminary data.</text>
</comment>
<dbReference type="EMBL" id="SGNY01000001">
    <property type="protein sequence ID" value="TRB03054.1"/>
    <property type="molecule type" value="Genomic_DNA"/>
</dbReference>
<protein>
    <recommendedName>
        <fullName evidence="3">DUF2190 family protein</fullName>
    </recommendedName>
</protein>
<dbReference type="Proteomes" id="UP000315434">
    <property type="component" value="Unassembled WGS sequence"/>
</dbReference>
<evidence type="ECO:0008006" key="3">
    <source>
        <dbReference type="Google" id="ProtNLM"/>
    </source>
</evidence>
<proteinExistence type="predicted"/>
<dbReference type="OrthoDB" id="2059848at2"/>
<evidence type="ECO:0000313" key="2">
    <source>
        <dbReference type="Proteomes" id="UP000315434"/>
    </source>
</evidence>
<dbReference type="AlphaFoldDB" id="A0A546XQP7"/>
<evidence type="ECO:0000313" key="1">
    <source>
        <dbReference type="EMBL" id="TRB03054.1"/>
    </source>
</evidence>
<accession>A0A546XQP7</accession>